<sequence>MASFDKAIPTILKHEGGYVHDPLDPGGETNFGISKRAFPELDIKNLTSGQAVDIYRERYWLHHIYDGIVNQDIATKVFDLAVNMGHRAAHRLLQKALRKFKVHHLLDIK</sequence>
<dbReference type="Pfam" id="PF05838">
    <property type="entry name" value="Glyco_hydro_108"/>
    <property type="match status" value="1"/>
</dbReference>
<dbReference type="InterPro" id="IPR023346">
    <property type="entry name" value="Lysozyme-like_dom_sf"/>
</dbReference>
<dbReference type="Gene3D" id="1.20.141.10">
    <property type="entry name" value="Chitosanase, subunit A, domain 1"/>
    <property type="match status" value="1"/>
</dbReference>
<dbReference type="AlphaFoldDB" id="A0A0F9CFV4"/>
<evidence type="ECO:0000313" key="2">
    <source>
        <dbReference type="EMBL" id="KKL48233.1"/>
    </source>
</evidence>
<comment type="caution">
    <text evidence="2">The sequence shown here is derived from an EMBL/GenBank/DDBJ whole genome shotgun (WGS) entry which is preliminary data.</text>
</comment>
<feature type="domain" description="TtsA-like Glycoside hydrolase family 108" evidence="1">
    <location>
        <begin position="10"/>
        <end position="85"/>
    </location>
</feature>
<feature type="non-terminal residue" evidence="2">
    <location>
        <position position="109"/>
    </location>
</feature>
<dbReference type="InterPro" id="IPR008565">
    <property type="entry name" value="TtsA-like_GH18_dom"/>
</dbReference>
<name>A0A0F9CFV4_9ZZZZ</name>
<gene>
    <name evidence="2" type="ORF">LCGC14_2327530</name>
</gene>
<dbReference type="SUPFAM" id="SSF53955">
    <property type="entry name" value="Lysozyme-like"/>
    <property type="match status" value="1"/>
</dbReference>
<protein>
    <recommendedName>
        <fullName evidence="1">TtsA-like Glycoside hydrolase family 108 domain-containing protein</fullName>
    </recommendedName>
</protein>
<dbReference type="EMBL" id="LAZR01033386">
    <property type="protein sequence ID" value="KKL48233.1"/>
    <property type="molecule type" value="Genomic_DNA"/>
</dbReference>
<proteinExistence type="predicted"/>
<accession>A0A0F9CFV4</accession>
<reference evidence="2" key="1">
    <citation type="journal article" date="2015" name="Nature">
        <title>Complex archaea that bridge the gap between prokaryotes and eukaryotes.</title>
        <authorList>
            <person name="Spang A."/>
            <person name="Saw J.H."/>
            <person name="Jorgensen S.L."/>
            <person name="Zaremba-Niedzwiedzka K."/>
            <person name="Martijn J."/>
            <person name="Lind A.E."/>
            <person name="van Eijk R."/>
            <person name="Schleper C."/>
            <person name="Guy L."/>
            <person name="Ettema T.J."/>
        </authorList>
    </citation>
    <scope>NUCLEOTIDE SEQUENCE</scope>
</reference>
<organism evidence="2">
    <name type="scientific">marine sediment metagenome</name>
    <dbReference type="NCBI Taxonomy" id="412755"/>
    <lineage>
        <taxon>unclassified sequences</taxon>
        <taxon>metagenomes</taxon>
        <taxon>ecological metagenomes</taxon>
    </lineage>
</organism>
<dbReference type="CDD" id="cd13926">
    <property type="entry name" value="N-acetylmuramidase_GH108"/>
    <property type="match status" value="1"/>
</dbReference>
<evidence type="ECO:0000259" key="1">
    <source>
        <dbReference type="Pfam" id="PF05838"/>
    </source>
</evidence>